<feature type="chain" id="PRO_5017294175" description="DUF3575 domain-containing protein" evidence="1">
    <location>
        <begin position="25"/>
        <end position="176"/>
    </location>
</feature>
<accession>A0A386HPR5</accession>
<evidence type="ECO:0008006" key="4">
    <source>
        <dbReference type="Google" id="ProtNLM"/>
    </source>
</evidence>
<keyword evidence="1" id="KW-0732">Signal</keyword>
<dbReference type="AlphaFoldDB" id="A0A386HPR5"/>
<dbReference type="Proteomes" id="UP000266118">
    <property type="component" value="Chromosome"/>
</dbReference>
<feature type="signal peptide" evidence="1">
    <location>
        <begin position="1"/>
        <end position="24"/>
    </location>
</feature>
<dbReference type="KEGG" id="ark:D6B99_09685"/>
<keyword evidence="3" id="KW-1185">Reference proteome</keyword>
<evidence type="ECO:0000313" key="3">
    <source>
        <dbReference type="Proteomes" id="UP000266118"/>
    </source>
</evidence>
<gene>
    <name evidence="2" type="ORF">D6B99_09685</name>
</gene>
<reference evidence="2 3" key="1">
    <citation type="submission" date="2018-09" db="EMBL/GenBank/DDBJ databases">
        <title>Arachidicoccus sp. nov., a bacterium isolated from soil.</title>
        <authorList>
            <person name="Weon H.-Y."/>
            <person name="Kwon S.-W."/>
            <person name="Lee S.A."/>
        </authorList>
    </citation>
    <scope>NUCLEOTIDE SEQUENCE [LARGE SCALE GENOMIC DNA]</scope>
    <source>
        <strain evidence="2 3">KIS59-12</strain>
    </source>
</reference>
<dbReference type="OrthoDB" id="1367720at2"/>
<sequence length="176" mass="21123">MKNTKLYIAILSIASFAFIGTVSAQYRHQDRHQDRYQNRQEYRRDEYRPQYNMRSNNVIAYRNDSRYNRSVYFGQRRGYEEPRPLYWAHAHGYNYRSHVYFPDYHVFYDAGRRGYVYQNRGQWIFSAVIPAIIAGVDLANARVEYMNGVPLNDNPEAYYNNYNNPPRVSLNVHVRL</sequence>
<protein>
    <recommendedName>
        <fullName evidence="4">DUF3575 domain-containing protein</fullName>
    </recommendedName>
</protein>
<organism evidence="2 3">
    <name type="scientific">Arachidicoccus soli</name>
    <dbReference type="NCBI Taxonomy" id="2341117"/>
    <lineage>
        <taxon>Bacteria</taxon>
        <taxon>Pseudomonadati</taxon>
        <taxon>Bacteroidota</taxon>
        <taxon>Chitinophagia</taxon>
        <taxon>Chitinophagales</taxon>
        <taxon>Chitinophagaceae</taxon>
        <taxon>Arachidicoccus</taxon>
    </lineage>
</organism>
<evidence type="ECO:0000313" key="2">
    <source>
        <dbReference type="EMBL" id="AYD47835.1"/>
    </source>
</evidence>
<dbReference type="RefSeq" id="WP_119987558.1">
    <property type="nucleotide sequence ID" value="NZ_CP032489.1"/>
</dbReference>
<dbReference type="EMBL" id="CP032489">
    <property type="protein sequence ID" value="AYD47835.1"/>
    <property type="molecule type" value="Genomic_DNA"/>
</dbReference>
<evidence type="ECO:0000256" key="1">
    <source>
        <dbReference type="SAM" id="SignalP"/>
    </source>
</evidence>
<name>A0A386HPR5_9BACT</name>
<proteinExistence type="predicted"/>